<evidence type="ECO:0000313" key="2">
    <source>
        <dbReference type="WBParaSite" id="RSKR_0001134900.1"/>
    </source>
</evidence>
<accession>A0AC35UFW8</accession>
<evidence type="ECO:0000313" key="1">
    <source>
        <dbReference type="Proteomes" id="UP000095286"/>
    </source>
</evidence>
<protein>
    <submittedName>
        <fullName evidence="2">U3 small nucleolar RNA-associated protein 6-like protein</fullName>
    </submittedName>
</protein>
<name>A0AC35UFW8_9BILA</name>
<reference evidence="2" key="1">
    <citation type="submission" date="2016-11" db="UniProtKB">
        <authorList>
            <consortium name="WormBaseParasite"/>
        </authorList>
    </citation>
    <scope>IDENTIFICATION</scope>
    <source>
        <strain evidence="2">KR3021</strain>
    </source>
</reference>
<sequence length="582" mass="68426">MAEVVQIRLEELIPVFEQLEHCKLIETKELNVLINRCKRYEYRLQKSTKNFEDFTLYTEFLLEFLNMIGLRRKSANYDFKRLEIEGQLNRKINRVFNNLTERFKGNVEHFHQHIKFLKNNKMYSELSSTYSKLLRFHGDVAAYHLEAAQWEFFENGSVENARGILQLAIRKFPQNIEIWFNLFHIEVEYVKLIFKRKDFLLNKTEAPESSTVQPQEIESVTDDVLKFKLAEVVVDEAGANLMSNMLIGEFLFKCWLLLSANPMDKTKDLEGVVFAKLTNEYASIAKAKSDNASKDILEIFDDVIEEDKSENMCRIFLKFADAAYQNSDTFALMKKGDIYRKMFEMGFMKADDYVNLVKLSENEDLPLELEWSSEMIRQTINHVKNSKKLWEKFLSVLIEEGKNSSLDQLNSYVIECFQKMDLINYEDLCRLYFTFLKQNYKDNFGEVIINLTKKLNAEISGHFKVFYVEYLVNNNDIQTVEKTINELLRTLPNSINFYLKTANLVWDKFNTAAETILEKIYSNGVNEHGNISDDLWICYLRFCYRSKPTEIATVYQRAGQVLEPCFMTVFLAKYTALKQETQ</sequence>
<dbReference type="Proteomes" id="UP000095286">
    <property type="component" value="Unplaced"/>
</dbReference>
<proteinExistence type="predicted"/>
<organism evidence="1 2">
    <name type="scientific">Rhabditophanes sp. KR3021</name>
    <dbReference type="NCBI Taxonomy" id="114890"/>
    <lineage>
        <taxon>Eukaryota</taxon>
        <taxon>Metazoa</taxon>
        <taxon>Ecdysozoa</taxon>
        <taxon>Nematoda</taxon>
        <taxon>Chromadorea</taxon>
        <taxon>Rhabditida</taxon>
        <taxon>Tylenchina</taxon>
        <taxon>Panagrolaimomorpha</taxon>
        <taxon>Strongyloidoidea</taxon>
        <taxon>Alloionematidae</taxon>
        <taxon>Rhabditophanes</taxon>
    </lineage>
</organism>
<dbReference type="WBParaSite" id="RSKR_0001134900.1">
    <property type="protein sequence ID" value="RSKR_0001134900.1"/>
    <property type="gene ID" value="RSKR_0001134900"/>
</dbReference>